<accession>A0ABW3DCA6</accession>
<feature type="transmembrane region" description="Helical" evidence="1">
    <location>
        <begin position="6"/>
        <end position="24"/>
    </location>
</feature>
<dbReference type="RefSeq" id="WP_144935917.1">
    <property type="nucleotide sequence ID" value="NZ_JBHTIU010000037.1"/>
</dbReference>
<evidence type="ECO:0000313" key="3">
    <source>
        <dbReference type="Proteomes" id="UP001597120"/>
    </source>
</evidence>
<keyword evidence="1" id="KW-0812">Transmembrane</keyword>
<keyword evidence="3" id="KW-1185">Reference proteome</keyword>
<feature type="transmembrane region" description="Helical" evidence="1">
    <location>
        <begin position="64"/>
        <end position="84"/>
    </location>
</feature>
<protein>
    <submittedName>
        <fullName evidence="2">YlaH-like family protein</fullName>
    </submittedName>
</protein>
<dbReference type="EMBL" id="JBHTIU010000037">
    <property type="protein sequence ID" value="MFD0869869.1"/>
    <property type="molecule type" value="Genomic_DNA"/>
</dbReference>
<organism evidence="2 3">
    <name type="scientific">Paenibacillus residui</name>
    <dbReference type="NCBI Taxonomy" id="629724"/>
    <lineage>
        <taxon>Bacteria</taxon>
        <taxon>Bacillati</taxon>
        <taxon>Bacillota</taxon>
        <taxon>Bacilli</taxon>
        <taxon>Bacillales</taxon>
        <taxon>Paenibacillaceae</taxon>
        <taxon>Paenibacillus</taxon>
    </lineage>
</organism>
<evidence type="ECO:0000256" key="1">
    <source>
        <dbReference type="SAM" id="Phobius"/>
    </source>
</evidence>
<gene>
    <name evidence="2" type="ORF">ACFQ03_11965</name>
</gene>
<name>A0ABW3DCA6_9BACL</name>
<dbReference type="InterPro" id="IPR025620">
    <property type="entry name" value="YlaH"/>
</dbReference>
<evidence type="ECO:0000313" key="2">
    <source>
        <dbReference type="EMBL" id="MFD0869869.1"/>
    </source>
</evidence>
<feature type="transmembrane region" description="Helical" evidence="1">
    <location>
        <begin position="36"/>
        <end position="58"/>
    </location>
</feature>
<comment type="caution">
    <text evidence="2">The sequence shown here is derived from an EMBL/GenBank/DDBJ whole genome shotgun (WGS) entry which is preliminary data.</text>
</comment>
<dbReference type="Pfam" id="PF14036">
    <property type="entry name" value="YlaH"/>
    <property type="match status" value="1"/>
</dbReference>
<keyword evidence="1" id="KW-1133">Transmembrane helix</keyword>
<proteinExistence type="predicted"/>
<keyword evidence="1" id="KW-0472">Membrane</keyword>
<reference evidence="3" key="1">
    <citation type="journal article" date="2019" name="Int. J. Syst. Evol. Microbiol.">
        <title>The Global Catalogue of Microorganisms (GCM) 10K type strain sequencing project: providing services to taxonomists for standard genome sequencing and annotation.</title>
        <authorList>
            <consortium name="The Broad Institute Genomics Platform"/>
            <consortium name="The Broad Institute Genome Sequencing Center for Infectious Disease"/>
            <person name="Wu L."/>
            <person name="Ma J."/>
        </authorList>
    </citation>
    <scope>NUCLEOTIDE SEQUENCE [LARGE SCALE GENOMIC DNA]</scope>
    <source>
        <strain evidence="3">CCUG 57263</strain>
    </source>
</reference>
<dbReference type="Proteomes" id="UP001597120">
    <property type="component" value="Unassembled WGS sequence"/>
</dbReference>
<sequence>MNEWFFNHPWITYFIIYVALAYVYNKVFKVQKRLPILKEILIYIILAIGSFILLLFQLDLQLPIIPSLAVAVGLMFIVRIRYWITDRQKKQE</sequence>